<proteinExistence type="predicted"/>
<comment type="caution">
    <text evidence="2">The sequence shown here is derived from an EMBL/GenBank/DDBJ whole genome shotgun (WGS) entry which is preliminary data.</text>
</comment>
<evidence type="ECO:0000256" key="1">
    <source>
        <dbReference type="SAM" id="Phobius"/>
    </source>
</evidence>
<accession>A0ABW1CQI7</accession>
<dbReference type="Proteomes" id="UP001596058">
    <property type="component" value="Unassembled WGS sequence"/>
</dbReference>
<protein>
    <submittedName>
        <fullName evidence="2">UPF0104 family protein</fullName>
    </submittedName>
</protein>
<feature type="non-terminal residue" evidence="2">
    <location>
        <position position="167"/>
    </location>
</feature>
<gene>
    <name evidence="2" type="ORF">ACFPZ3_29495</name>
</gene>
<evidence type="ECO:0000313" key="2">
    <source>
        <dbReference type="EMBL" id="MFC5828019.1"/>
    </source>
</evidence>
<keyword evidence="1" id="KW-0812">Transmembrane</keyword>
<feature type="non-terminal residue" evidence="2">
    <location>
        <position position="1"/>
    </location>
</feature>
<sequence>AALAHLRAPQPGWLAAALAEELASMGMYARMQRRLLHAAGVRSSLPQHVALAYAAHSLSVTLPGGPAFSTAFNYRQMRRFGASPAVASWAIALSAAALAVITAAAALAAHDRLNWPTLLTVTSCAVLVAAGVRLLTRRPHIALSAGRAALAVVNRVRRRPAADGLEA</sequence>
<organism evidence="2 3">
    <name type="scientific">Nonomuraea insulae</name>
    <dbReference type="NCBI Taxonomy" id="1616787"/>
    <lineage>
        <taxon>Bacteria</taxon>
        <taxon>Bacillati</taxon>
        <taxon>Actinomycetota</taxon>
        <taxon>Actinomycetes</taxon>
        <taxon>Streptosporangiales</taxon>
        <taxon>Streptosporangiaceae</taxon>
        <taxon>Nonomuraea</taxon>
    </lineage>
</organism>
<feature type="transmembrane region" description="Helical" evidence="1">
    <location>
        <begin position="115"/>
        <end position="135"/>
    </location>
</feature>
<feature type="transmembrane region" description="Helical" evidence="1">
    <location>
        <begin position="85"/>
        <end position="109"/>
    </location>
</feature>
<keyword evidence="1" id="KW-0472">Membrane</keyword>
<dbReference type="EMBL" id="JBHSPA010000033">
    <property type="protein sequence ID" value="MFC5828019.1"/>
    <property type="molecule type" value="Genomic_DNA"/>
</dbReference>
<evidence type="ECO:0000313" key="3">
    <source>
        <dbReference type="Proteomes" id="UP001596058"/>
    </source>
</evidence>
<keyword evidence="3" id="KW-1185">Reference proteome</keyword>
<name>A0ABW1CQI7_9ACTN</name>
<keyword evidence="1" id="KW-1133">Transmembrane helix</keyword>
<reference evidence="3" key="1">
    <citation type="journal article" date="2019" name="Int. J. Syst. Evol. Microbiol.">
        <title>The Global Catalogue of Microorganisms (GCM) 10K type strain sequencing project: providing services to taxonomists for standard genome sequencing and annotation.</title>
        <authorList>
            <consortium name="The Broad Institute Genomics Platform"/>
            <consortium name="The Broad Institute Genome Sequencing Center for Infectious Disease"/>
            <person name="Wu L."/>
            <person name="Ma J."/>
        </authorList>
    </citation>
    <scope>NUCLEOTIDE SEQUENCE [LARGE SCALE GENOMIC DNA]</scope>
    <source>
        <strain evidence="3">CCUG 53903</strain>
    </source>
</reference>